<accession>A0A401GEL7</accession>
<keyword evidence="2" id="KW-1133">Transmembrane helix</keyword>
<proteinExistence type="predicted"/>
<dbReference type="PROSITE" id="PS51354">
    <property type="entry name" value="GLUTAREDOXIN_2"/>
    <property type="match status" value="1"/>
</dbReference>
<name>A0A401GEL7_9APHY</name>
<feature type="domain" description="GST N-terminal" evidence="3">
    <location>
        <begin position="180"/>
        <end position="264"/>
    </location>
</feature>
<evidence type="ECO:0000259" key="3">
    <source>
        <dbReference type="PROSITE" id="PS50404"/>
    </source>
</evidence>
<dbReference type="GO" id="GO:0015038">
    <property type="term" value="F:glutathione disulfide oxidoreductase activity"/>
    <property type="evidence" value="ECO:0007669"/>
    <property type="project" value="TreeGrafter"/>
</dbReference>
<dbReference type="PANTHER" id="PTHR45694">
    <property type="entry name" value="GLUTAREDOXIN 2"/>
    <property type="match status" value="1"/>
</dbReference>
<dbReference type="PANTHER" id="PTHR45694:SF5">
    <property type="entry name" value="GLUTAREDOXIN 2"/>
    <property type="match status" value="1"/>
</dbReference>
<dbReference type="PROSITE" id="PS50404">
    <property type="entry name" value="GST_NTER"/>
    <property type="match status" value="1"/>
</dbReference>
<dbReference type="Proteomes" id="UP000287166">
    <property type="component" value="Unassembled WGS sequence"/>
</dbReference>
<dbReference type="STRING" id="139825.A0A401GEL7"/>
<dbReference type="InterPro" id="IPR004045">
    <property type="entry name" value="Glutathione_S-Trfase_N"/>
</dbReference>
<dbReference type="GeneID" id="38777536"/>
<dbReference type="GO" id="GO:0000324">
    <property type="term" value="C:fungal-type vacuole"/>
    <property type="evidence" value="ECO:0007669"/>
    <property type="project" value="TreeGrafter"/>
</dbReference>
<evidence type="ECO:0000256" key="1">
    <source>
        <dbReference type="SAM" id="MobiDB-lite"/>
    </source>
</evidence>
<sequence>MTHRRSSSVRFPGMGSPVSDPESPPLTPSLSFAALGTHLAARKSKAYWYRTTFLALFVLVLVSGYILLVAQPSLTPLPPSRPSRLSAEAYRLAALRHKRPPGTASDYRPNNTARPPIQLNATQELAAVSSFLASLPQNVIPSSVDPSQPIDPQLILDFDTRSPQAAEEVETVVQDVWARNPVVLYSKFHSPISREIKQILADMYLRPEPTIIEVDQRPDELVLTPILFRLTSASELPILLVGGRTVGTSMQEIRYLKDKGELHRMITKAGGEIYGARRRKGKKV</sequence>
<keyword evidence="5" id="KW-1185">Reference proteome</keyword>
<dbReference type="EMBL" id="BFAD01000003">
    <property type="protein sequence ID" value="GBE80619.1"/>
    <property type="molecule type" value="Genomic_DNA"/>
</dbReference>
<keyword evidence="2" id="KW-0812">Transmembrane</keyword>
<organism evidence="4 5">
    <name type="scientific">Sparassis crispa</name>
    <dbReference type="NCBI Taxonomy" id="139825"/>
    <lineage>
        <taxon>Eukaryota</taxon>
        <taxon>Fungi</taxon>
        <taxon>Dikarya</taxon>
        <taxon>Basidiomycota</taxon>
        <taxon>Agaricomycotina</taxon>
        <taxon>Agaricomycetes</taxon>
        <taxon>Polyporales</taxon>
        <taxon>Sparassidaceae</taxon>
        <taxon>Sparassis</taxon>
    </lineage>
</organism>
<feature type="region of interest" description="Disordered" evidence="1">
    <location>
        <begin position="1"/>
        <end position="24"/>
    </location>
</feature>
<evidence type="ECO:0000313" key="5">
    <source>
        <dbReference type="Proteomes" id="UP000287166"/>
    </source>
</evidence>
<dbReference type="OrthoDB" id="423313at2759"/>
<dbReference type="GO" id="GO:0005801">
    <property type="term" value="C:cis-Golgi network"/>
    <property type="evidence" value="ECO:0007669"/>
    <property type="project" value="TreeGrafter"/>
</dbReference>
<evidence type="ECO:0000256" key="2">
    <source>
        <dbReference type="SAM" id="Phobius"/>
    </source>
</evidence>
<dbReference type="Gene3D" id="3.40.30.10">
    <property type="entry name" value="Glutaredoxin"/>
    <property type="match status" value="1"/>
</dbReference>
<protein>
    <recommendedName>
        <fullName evidence="3">GST N-terminal domain-containing protein</fullName>
    </recommendedName>
</protein>
<gene>
    <name evidence="4" type="ORF">SCP_0303340</name>
</gene>
<keyword evidence="2" id="KW-0472">Membrane</keyword>
<dbReference type="AlphaFoldDB" id="A0A401GEL7"/>
<evidence type="ECO:0000313" key="4">
    <source>
        <dbReference type="EMBL" id="GBE80619.1"/>
    </source>
</evidence>
<dbReference type="InParanoid" id="A0A401GEL7"/>
<reference evidence="4 5" key="1">
    <citation type="journal article" date="2018" name="Sci. Rep.">
        <title>Genome sequence of the cauliflower mushroom Sparassis crispa (Hanabiratake) and its association with beneficial usage.</title>
        <authorList>
            <person name="Kiyama R."/>
            <person name="Furutani Y."/>
            <person name="Kawaguchi K."/>
            <person name="Nakanishi T."/>
        </authorList>
    </citation>
    <scope>NUCLEOTIDE SEQUENCE [LARGE SCALE GENOMIC DNA]</scope>
</reference>
<dbReference type="SUPFAM" id="SSF52833">
    <property type="entry name" value="Thioredoxin-like"/>
    <property type="match status" value="1"/>
</dbReference>
<comment type="caution">
    <text evidence="4">The sequence shown here is derived from an EMBL/GenBank/DDBJ whole genome shotgun (WGS) entry which is preliminary data.</text>
</comment>
<dbReference type="GO" id="GO:0005796">
    <property type="term" value="C:Golgi lumen"/>
    <property type="evidence" value="ECO:0007669"/>
    <property type="project" value="TreeGrafter"/>
</dbReference>
<dbReference type="GO" id="GO:0034599">
    <property type="term" value="P:cellular response to oxidative stress"/>
    <property type="evidence" value="ECO:0007669"/>
    <property type="project" value="TreeGrafter"/>
</dbReference>
<dbReference type="InterPro" id="IPR036249">
    <property type="entry name" value="Thioredoxin-like_sf"/>
</dbReference>
<dbReference type="RefSeq" id="XP_027611532.1">
    <property type="nucleotide sequence ID" value="XM_027755731.1"/>
</dbReference>
<feature type="transmembrane region" description="Helical" evidence="2">
    <location>
        <begin position="47"/>
        <end position="68"/>
    </location>
</feature>